<protein>
    <submittedName>
        <fullName evidence="1">Uncharacterized protein</fullName>
    </submittedName>
</protein>
<reference evidence="1" key="1">
    <citation type="journal article" date="2008" name="Proc. Natl. Acad. Sci. U.S.A.">
        <title>Whole-genome comparison of disease and carriage strains provides insights into virulence evolution in Neisseria meningitidis.</title>
        <authorList>
            <person name="Schoen C."/>
            <person name="Blom J."/>
            <person name="Claus H."/>
            <person name="Schramm-Glueck A."/>
            <person name="Brandt P."/>
            <person name="Mueller T."/>
            <person name="Goesmann A."/>
            <person name="Joseph B."/>
            <person name="Konietzny S."/>
            <person name="Kurzai O."/>
            <person name="Schmitt C."/>
            <person name="Friedrich T."/>
            <person name="Linke B."/>
            <person name="Vogel U."/>
            <person name="Frosch M."/>
        </authorList>
    </citation>
    <scope>NUCLEOTIDE SEQUENCE</scope>
    <source>
        <strain evidence="1">Alpha275</strain>
    </source>
</reference>
<accession>C6SHP8</accession>
<proteinExistence type="predicted"/>
<evidence type="ECO:0000313" key="1">
    <source>
        <dbReference type="EMBL" id="CBA05248.1"/>
    </source>
</evidence>
<gene>
    <name evidence="1" type="ORF">NMW_0467</name>
</gene>
<dbReference type="EMBL" id="AM889138">
    <property type="protein sequence ID" value="CBA05248.1"/>
    <property type="molecule type" value="Genomic_DNA"/>
</dbReference>
<organism evidence="1">
    <name type="scientific">Neisseria meningitidis alpha275</name>
    <dbReference type="NCBI Taxonomy" id="295996"/>
    <lineage>
        <taxon>Bacteria</taxon>
        <taxon>Pseudomonadati</taxon>
        <taxon>Pseudomonadota</taxon>
        <taxon>Betaproteobacteria</taxon>
        <taxon>Neisseriales</taxon>
        <taxon>Neisseriaceae</taxon>
        <taxon>Neisseria</taxon>
    </lineage>
</organism>
<dbReference type="AlphaFoldDB" id="C6SHP8"/>
<sequence length="43" mass="4676">MLLNEVFCCGMKRLLETAASRRRPLFGISDGICGMPSEGQSLS</sequence>
<name>C6SHP8_NEIME</name>